<reference evidence="5" key="1">
    <citation type="journal article" date="2019" name="Int. J. Syst. Evol. Microbiol.">
        <title>The Global Catalogue of Microorganisms (GCM) 10K type strain sequencing project: providing services to taxonomists for standard genome sequencing and annotation.</title>
        <authorList>
            <consortium name="The Broad Institute Genomics Platform"/>
            <consortium name="The Broad Institute Genome Sequencing Center for Infectious Disease"/>
            <person name="Wu L."/>
            <person name="Ma J."/>
        </authorList>
    </citation>
    <scope>NUCLEOTIDE SEQUENCE [LARGE SCALE GENOMIC DNA]</scope>
    <source>
        <strain evidence="5">JCM 15313</strain>
    </source>
</reference>
<dbReference type="RefSeq" id="WP_344163897.1">
    <property type="nucleotide sequence ID" value="NZ_BAAAPC010000015.1"/>
</dbReference>
<keyword evidence="2" id="KW-0812">Transmembrane</keyword>
<proteinExistence type="predicted"/>
<feature type="region of interest" description="Disordered" evidence="1">
    <location>
        <begin position="149"/>
        <end position="183"/>
    </location>
</feature>
<keyword evidence="2" id="KW-0472">Membrane</keyword>
<protein>
    <recommendedName>
        <fullName evidence="3">DUF1707 domain-containing protein</fullName>
    </recommendedName>
</protein>
<gene>
    <name evidence="4" type="ORF">GCM10009799_35430</name>
</gene>
<dbReference type="PANTHER" id="PTHR40763">
    <property type="entry name" value="MEMBRANE PROTEIN-RELATED"/>
    <property type="match status" value="1"/>
</dbReference>
<accession>A0ABP5EQI2</accession>
<evidence type="ECO:0000256" key="2">
    <source>
        <dbReference type="SAM" id="Phobius"/>
    </source>
</evidence>
<feature type="compositionally biased region" description="Basic residues" evidence="1">
    <location>
        <begin position="163"/>
        <end position="183"/>
    </location>
</feature>
<evidence type="ECO:0000259" key="3">
    <source>
        <dbReference type="Pfam" id="PF08044"/>
    </source>
</evidence>
<organism evidence="4 5">
    <name type="scientific">Nocardiopsis rhodophaea</name>
    <dbReference type="NCBI Taxonomy" id="280238"/>
    <lineage>
        <taxon>Bacteria</taxon>
        <taxon>Bacillati</taxon>
        <taxon>Actinomycetota</taxon>
        <taxon>Actinomycetes</taxon>
        <taxon>Streptosporangiales</taxon>
        <taxon>Nocardiopsidaceae</taxon>
        <taxon>Nocardiopsis</taxon>
    </lineage>
</organism>
<comment type="caution">
    <text evidence="4">The sequence shown here is derived from an EMBL/GenBank/DDBJ whole genome shotgun (WGS) entry which is preliminary data.</text>
</comment>
<sequence>MAMGSDITPHRGMRASDADRDAVAQRLASALSDGRLDLAEYERRLDTALSATVYGELEPLTADLPTPQRPVQGPVDLAEVGTENSAPSPWREWFDEWRWWLGGAVIMTGIWGVTSISEGEFTHFWPAIPLGIWAAVLLAHLVFPSHGDDDDPDLDSDLEEKGRNRHTERRRRKTRRRDRKRRR</sequence>
<feature type="compositionally biased region" description="Acidic residues" evidence="1">
    <location>
        <begin position="149"/>
        <end position="158"/>
    </location>
</feature>
<keyword evidence="5" id="KW-1185">Reference proteome</keyword>
<keyword evidence="2" id="KW-1133">Transmembrane helix</keyword>
<feature type="transmembrane region" description="Helical" evidence="2">
    <location>
        <begin position="124"/>
        <end position="143"/>
    </location>
</feature>
<dbReference type="InterPro" id="IPR012551">
    <property type="entry name" value="DUF1707_SHOCT-like"/>
</dbReference>
<dbReference type="EMBL" id="BAAAPC010000015">
    <property type="protein sequence ID" value="GAA2004977.1"/>
    <property type="molecule type" value="Genomic_DNA"/>
</dbReference>
<evidence type="ECO:0000313" key="5">
    <source>
        <dbReference type="Proteomes" id="UP001501585"/>
    </source>
</evidence>
<evidence type="ECO:0000313" key="4">
    <source>
        <dbReference type="EMBL" id="GAA2004977.1"/>
    </source>
</evidence>
<feature type="domain" description="DUF1707" evidence="3">
    <location>
        <begin position="13"/>
        <end position="65"/>
    </location>
</feature>
<evidence type="ECO:0000256" key="1">
    <source>
        <dbReference type="SAM" id="MobiDB-lite"/>
    </source>
</evidence>
<dbReference type="PANTHER" id="PTHR40763:SF4">
    <property type="entry name" value="DUF1707 DOMAIN-CONTAINING PROTEIN"/>
    <property type="match status" value="1"/>
</dbReference>
<name>A0ABP5EQI2_9ACTN</name>
<dbReference type="Proteomes" id="UP001501585">
    <property type="component" value="Unassembled WGS sequence"/>
</dbReference>
<dbReference type="Pfam" id="PF08044">
    <property type="entry name" value="DUF1707"/>
    <property type="match status" value="1"/>
</dbReference>
<feature type="transmembrane region" description="Helical" evidence="2">
    <location>
        <begin position="97"/>
        <end position="117"/>
    </location>
</feature>